<evidence type="ECO:0000256" key="1">
    <source>
        <dbReference type="ARBA" id="ARBA00009884"/>
    </source>
</evidence>
<dbReference type="Gene3D" id="3.90.830.10">
    <property type="entry name" value="Syntaxin Binding Protein 1, Chain A, domain 2"/>
    <property type="match status" value="1"/>
</dbReference>
<gene>
    <name evidence="2" type="ORF">G7K_0242-t1</name>
</gene>
<accession>A0A0E9N7V2</accession>
<evidence type="ECO:0000313" key="3">
    <source>
        <dbReference type="Proteomes" id="UP000033140"/>
    </source>
</evidence>
<dbReference type="OMA" id="VQVTRHC"/>
<dbReference type="STRING" id="698492.A0A0E9N7V2"/>
<dbReference type="InterPro" id="IPR043127">
    <property type="entry name" value="Sec-1-like_dom3a"/>
</dbReference>
<dbReference type="PANTHER" id="PTHR11679">
    <property type="entry name" value="VESICLE PROTEIN SORTING-ASSOCIATED"/>
    <property type="match status" value="1"/>
</dbReference>
<dbReference type="InterPro" id="IPR043154">
    <property type="entry name" value="Sec-1-like_dom1"/>
</dbReference>
<evidence type="ECO:0008006" key="4">
    <source>
        <dbReference type="Google" id="ProtNLM"/>
    </source>
</evidence>
<comment type="similarity">
    <text evidence="1">Belongs to the STXBP/unc-18/SEC1 family.</text>
</comment>
<dbReference type="InterPro" id="IPR027482">
    <property type="entry name" value="Sec1-like_dom2"/>
</dbReference>
<dbReference type="Gene3D" id="1.25.40.60">
    <property type="match status" value="1"/>
</dbReference>
<dbReference type="Gene3D" id="3.40.50.1910">
    <property type="match status" value="1"/>
</dbReference>
<dbReference type="GO" id="GO:0016192">
    <property type="term" value="P:vesicle-mediated transport"/>
    <property type="evidence" value="ECO:0007669"/>
    <property type="project" value="InterPro"/>
</dbReference>
<reference evidence="2 3" key="2">
    <citation type="journal article" date="2014" name="J. Gen. Appl. Microbiol.">
        <title>The early diverging ascomycetous budding yeast Saitoella complicata has three histone deacetylases belonging to the Clr6, Hos2, and Rpd3 lineages.</title>
        <authorList>
            <person name="Nishida H."/>
            <person name="Matsumoto T."/>
            <person name="Kondo S."/>
            <person name="Hamamoto M."/>
            <person name="Yoshikawa H."/>
        </authorList>
    </citation>
    <scope>NUCLEOTIDE SEQUENCE [LARGE SCALE GENOMIC DNA]</scope>
    <source>
        <strain evidence="2 3">NRRL Y-17804</strain>
    </source>
</reference>
<dbReference type="InterPro" id="IPR001619">
    <property type="entry name" value="Sec1-like"/>
</dbReference>
<comment type="caution">
    <text evidence="2">The sequence shown here is derived from an EMBL/GenBank/DDBJ whole genome shotgun (WGS) entry which is preliminary data.</text>
</comment>
<dbReference type="Proteomes" id="UP000033140">
    <property type="component" value="Unassembled WGS sequence"/>
</dbReference>
<dbReference type="PIRSF" id="PIRSF005715">
    <property type="entry name" value="VPS45_Sec1"/>
    <property type="match status" value="1"/>
</dbReference>
<reference evidence="2 3" key="3">
    <citation type="journal article" date="2015" name="Genome Announc.">
        <title>Draft Genome Sequence of the Archiascomycetous Yeast Saitoella complicata.</title>
        <authorList>
            <person name="Yamauchi K."/>
            <person name="Kondo S."/>
            <person name="Hamamoto M."/>
            <person name="Takahashi Y."/>
            <person name="Ogura Y."/>
            <person name="Hayashi T."/>
            <person name="Nishida H."/>
        </authorList>
    </citation>
    <scope>NUCLEOTIDE SEQUENCE [LARGE SCALE GENOMIC DNA]</scope>
    <source>
        <strain evidence="2 3">NRRL Y-17804</strain>
    </source>
</reference>
<dbReference type="AlphaFoldDB" id="A0A0E9N7V2"/>
<name>A0A0E9N7V2_SAICN</name>
<dbReference type="SUPFAM" id="SSF56815">
    <property type="entry name" value="Sec1/munc18-like (SM) proteins"/>
    <property type="match status" value="1"/>
</dbReference>
<keyword evidence="3" id="KW-1185">Reference proteome</keyword>
<evidence type="ECO:0000313" key="2">
    <source>
        <dbReference type="EMBL" id="GAO45997.1"/>
    </source>
</evidence>
<reference evidence="2 3" key="1">
    <citation type="journal article" date="2011" name="J. Gen. Appl. Microbiol.">
        <title>Draft genome sequencing of the enigmatic yeast Saitoella complicata.</title>
        <authorList>
            <person name="Nishida H."/>
            <person name="Hamamoto M."/>
            <person name="Sugiyama J."/>
        </authorList>
    </citation>
    <scope>NUCLEOTIDE SEQUENCE [LARGE SCALE GENOMIC DNA]</scope>
    <source>
        <strain evidence="2 3">NRRL Y-17804</strain>
    </source>
</reference>
<dbReference type="EMBL" id="BACD03000002">
    <property type="protein sequence ID" value="GAO45997.1"/>
    <property type="molecule type" value="Genomic_DNA"/>
</dbReference>
<dbReference type="Pfam" id="PF00995">
    <property type="entry name" value="Sec1"/>
    <property type="match status" value="1"/>
</dbReference>
<dbReference type="InterPro" id="IPR036045">
    <property type="entry name" value="Sec1-like_sf"/>
</dbReference>
<proteinExistence type="inferred from homology"/>
<sequence>MDVIKAVQNYVNKMIADTSGMKALLLDVDTTQIISMVTTQSTLLSQEVFLTDRLENAEREKMRHLKCICFVRPTPESIQHFIDELRAPKYGEYYLYFSNIIKKSSLERLAESDEYEMVKSVQEFFADYLAINPDLLSLNIHPPQYTLFSDSPSTWSPPSLVRSTEGLVSLLLSLKKKPVVRYEKNSAMGKKLAQEVQYVMGQESPLFEFRRGETQPLLLILDRKNDPVTPLLTQWTYQAMVHELLGISNGRVTLPPSADNPKGTEVVLSTSGTLDPFFASNMYENFGDLGANIKEYVDTYQSKAKTNKSIESIADMKRFVEEYPEFRRLSGNVSKHVSLVSELSRRVEGDNLLETSELEQSLACNDNHTADLRSVQRLIQQPIPDASKIRLVALYALRYESNPSSALPTLLSLLSNAGIPSHQVATISRLLQYAGQRERQEDLFGGTGFLGRARSGMKGLKGVENVYTQHTPRLSETLTSLLRSRLPTTTHPYISDPPSQQRVQDVLVFFVGGVTYAEAMVVNKFNASQEAMKAGVRVVLGGTTGMHRSSLDRQLGKSWLWNIGSCGAGLLSLR</sequence>
<organism evidence="2 3">
    <name type="scientific">Saitoella complicata (strain BCRC 22490 / CBS 7301 / JCM 7358 / NBRC 10748 / NRRL Y-17804)</name>
    <dbReference type="NCBI Taxonomy" id="698492"/>
    <lineage>
        <taxon>Eukaryota</taxon>
        <taxon>Fungi</taxon>
        <taxon>Dikarya</taxon>
        <taxon>Ascomycota</taxon>
        <taxon>Taphrinomycotina</taxon>
        <taxon>Taphrinomycotina incertae sedis</taxon>
        <taxon>Saitoella</taxon>
    </lineage>
</organism>
<protein>
    <recommendedName>
        <fullName evidence="4">Vacuolar protein sorting-associated protein 45</fullName>
    </recommendedName>
</protein>
<dbReference type="Gene3D" id="3.40.50.2060">
    <property type="match status" value="1"/>
</dbReference>